<dbReference type="PROSITE" id="PS50932">
    <property type="entry name" value="HTH_LACI_2"/>
    <property type="match status" value="1"/>
</dbReference>
<evidence type="ECO:0000256" key="2">
    <source>
        <dbReference type="ARBA" id="ARBA00023125"/>
    </source>
</evidence>
<keyword evidence="3" id="KW-0804">Transcription</keyword>
<dbReference type="PANTHER" id="PTHR30146">
    <property type="entry name" value="LACI-RELATED TRANSCRIPTIONAL REPRESSOR"/>
    <property type="match status" value="1"/>
</dbReference>
<dbReference type="PROSITE" id="PS00356">
    <property type="entry name" value="HTH_LACI_1"/>
    <property type="match status" value="1"/>
</dbReference>
<dbReference type="Pfam" id="PF13377">
    <property type="entry name" value="Peripla_BP_3"/>
    <property type="match status" value="1"/>
</dbReference>
<dbReference type="SMART" id="SM00354">
    <property type="entry name" value="HTH_LACI"/>
    <property type="match status" value="1"/>
</dbReference>
<dbReference type="SUPFAM" id="SSF53822">
    <property type="entry name" value="Periplasmic binding protein-like I"/>
    <property type="match status" value="1"/>
</dbReference>
<name>A0A9W6UG38_9PSEU</name>
<protein>
    <submittedName>
        <fullName evidence="5">LacI family transcriptional regulator</fullName>
    </submittedName>
</protein>
<dbReference type="EMBL" id="BSFQ01000061">
    <property type="protein sequence ID" value="GLL15981.1"/>
    <property type="molecule type" value="Genomic_DNA"/>
</dbReference>
<dbReference type="GO" id="GO:0000976">
    <property type="term" value="F:transcription cis-regulatory region binding"/>
    <property type="evidence" value="ECO:0007669"/>
    <property type="project" value="TreeGrafter"/>
</dbReference>
<dbReference type="PANTHER" id="PTHR30146:SF109">
    <property type="entry name" value="HTH-TYPE TRANSCRIPTIONAL REGULATOR GALS"/>
    <property type="match status" value="1"/>
</dbReference>
<dbReference type="InterPro" id="IPR028082">
    <property type="entry name" value="Peripla_BP_I"/>
</dbReference>
<dbReference type="Pfam" id="PF00356">
    <property type="entry name" value="LacI"/>
    <property type="match status" value="1"/>
</dbReference>
<dbReference type="AlphaFoldDB" id="A0A9W6UG38"/>
<sequence>MASIKDVARLAGVSLGTVSNVLNRPERVSPERRARVERAIEELGFVRSEPARQLRAGLSRTIAVVVLDVANPFFTDIIEGAEELAEQHDAQVVVCNSGGDPEREARHLDRLVQQQVLGILLSPVHEVVSAQLLAARRRHPPVVFVDRVPAAPGFASVAVDDVHGGALVGDLLSTTGHEHIAFAGGPMSLRQVVDRLHGLRSTFRGRRVDVVETPELTIRAGARVLDDLLARPARDRPTALFCANDLLAIGVLNACMRRRIAVPDELSVVGYDDIDFAETASVALTTVGQPGRRLGREAVELLLAEVGGVEAPAGSPRNLVFEPELVVRSSTRPSDVRLTAGPSAS</sequence>
<evidence type="ECO:0000256" key="3">
    <source>
        <dbReference type="ARBA" id="ARBA00023163"/>
    </source>
</evidence>
<keyword evidence="6" id="KW-1185">Reference proteome</keyword>
<dbReference type="Proteomes" id="UP001143463">
    <property type="component" value="Unassembled WGS sequence"/>
</dbReference>
<dbReference type="SUPFAM" id="SSF47413">
    <property type="entry name" value="lambda repressor-like DNA-binding domains"/>
    <property type="match status" value="1"/>
</dbReference>
<reference evidence="5" key="1">
    <citation type="journal article" date="2014" name="Int. J. Syst. Evol. Microbiol.">
        <title>Complete genome sequence of Corynebacterium casei LMG S-19264T (=DSM 44701T), isolated from a smear-ripened cheese.</title>
        <authorList>
            <consortium name="US DOE Joint Genome Institute (JGI-PGF)"/>
            <person name="Walter F."/>
            <person name="Albersmeier A."/>
            <person name="Kalinowski J."/>
            <person name="Ruckert C."/>
        </authorList>
    </citation>
    <scope>NUCLEOTIDE SEQUENCE</scope>
    <source>
        <strain evidence="5">VKM Ac-1069</strain>
    </source>
</reference>
<dbReference type="PRINTS" id="PR00036">
    <property type="entry name" value="HTHLACI"/>
</dbReference>
<keyword evidence="1" id="KW-0805">Transcription regulation</keyword>
<gene>
    <name evidence="5" type="primary">lacI_2</name>
    <name evidence="5" type="ORF">GCM10017577_71350</name>
</gene>
<reference evidence="5" key="2">
    <citation type="submission" date="2023-01" db="EMBL/GenBank/DDBJ databases">
        <authorList>
            <person name="Sun Q."/>
            <person name="Evtushenko L."/>
        </authorList>
    </citation>
    <scope>NUCLEOTIDE SEQUENCE</scope>
    <source>
        <strain evidence="5">VKM Ac-1069</strain>
    </source>
</reference>
<comment type="caution">
    <text evidence="5">The sequence shown here is derived from an EMBL/GenBank/DDBJ whole genome shotgun (WGS) entry which is preliminary data.</text>
</comment>
<dbReference type="Gene3D" id="3.40.50.2300">
    <property type="match status" value="2"/>
</dbReference>
<feature type="domain" description="HTH lacI-type" evidence="4">
    <location>
        <begin position="2"/>
        <end position="56"/>
    </location>
</feature>
<dbReference type="InterPro" id="IPR000843">
    <property type="entry name" value="HTH_LacI"/>
</dbReference>
<dbReference type="GO" id="GO:0003700">
    <property type="term" value="F:DNA-binding transcription factor activity"/>
    <property type="evidence" value="ECO:0007669"/>
    <property type="project" value="TreeGrafter"/>
</dbReference>
<evidence type="ECO:0000259" key="4">
    <source>
        <dbReference type="PROSITE" id="PS50932"/>
    </source>
</evidence>
<evidence type="ECO:0000313" key="5">
    <source>
        <dbReference type="EMBL" id="GLL15981.1"/>
    </source>
</evidence>
<dbReference type="CDD" id="cd06267">
    <property type="entry name" value="PBP1_LacI_sugar_binding-like"/>
    <property type="match status" value="1"/>
</dbReference>
<dbReference type="Gene3D" id="1.10.260.40">
    <property type="entry name" value="lambda repressor-like DNA-binding domains"/>
    <property type="match status" value="1"/>
</dbReference>
<proteinExistence type="predicted"/>
<evidence type="ECO:0000256" key="1">
    <source>
        <dbReference type="ARBA" id="ARBA00023015"/>
    </source>
</evidence>
<accession>A0A9W6UG38</accession>
<keyword evidence="2" id="KW-0238">DNA-binding</keyword>
<evidence type="ECO:0000313" key="6">
    <source>
        <dbReference type="Proteomes" id="UP001143463"/>
    </source>
</evidence>
<dbReference type="InterPro" id="IPR046335">
    <property type="entry name" value="LacI/GalR-like_sensor"/>
</dbReference>
<dbReference type="RefSeq" id="WP_051738330.1">
    <property type="nucleotide sequence ID" value="NZ_BAAAUZ010000053.1"/>
</dbReference>
<dbReference type="InterPro" id="IPR010982">
    <property type="entry name" value="Lambda_DNA-bd_dom_sf"/>
</dbReference>
<dbReference type="CDD" id="cd01392">
    <property type="entry name" value="HTH_LacI"/>
    <property type="match status" value="1"/>
</dbReference>
<organism evidence="5 6">
    <name type="scientific">Pseudonocardia halophobica</name>
    <dbReference type="NCBI Taxonomy" id="29401"/>
    <lineage>
        <taxon>Bacteria</taxon>
        <taxon>Bacillati</taxon>
        <taxon>Actinomycetota</taxon>
        <taxon>Actinomycetes</taxon>
        <taxon>Pseudonocardiales</taxon>
        <taxon>Pseudonocardiaceae</taxon>
        <taxon>Pseudonocardia</taxon>
    </lineage>
</organism>